<evidence type="ECO:0000313" key="6">
    <source>
        <dbReference type="EMBL" id="JAN58107.1"/>
    </source>
</evidence>
<dbReference type="SUPFAM" id="SSF53092">
    <property type="entry name" value="Creatinase/prolidase N-terminal domain"/>
    <property type="match status" value="1"/>
</dbReference>
<organism evidence="6">
    <name type="scientific">Daphnia magna</name>
    <dbReference type="NCBI Taxonomy" id="35525"/>
    <lineage>
        <taxon>Eukaryota</taxon>
        <taxon>Metazoa</taxon>
        <taxon>Ecdysozoa</taxon>
        <taxon>Arthropoda</taxon>
        <taxon>Crustacea</taxon>
        <taxon>Branchiopoda</taxon>
        <taxon>Diplostraca</taxon>
        <taxon>Cladocera</taxon>
        <taxon>Anomopoda</taxon>
        <taxon>Daphniidae</taxon>
        <taxon>Daphnia</taxon>
    </lineage>
</organism>
<protein>
    <submittedName>
        <fullName evidence="6">Xaa-Pro aminopeptidase</fullName>
    </submittedName>
</protein>
<dbReference type="Pfam" id="PF16188">
    <property type="entry name" value="Peptidase_M24_C"/>
    <property type="match status" value="1"/>
</dbReference>
<dbReference type="InterPro" id="IPR000587">
    <property type="entry name" value="Creatinase_N"/>
</dbReference>
<reference evidence="6" key="1">
    <citation type="submission" date="2015-10" db="EMBL/GenBank/DDBJ databases">
        <title>EvidentialGene: Evidence-directed Construction of Complete mRNA Transcriptomes without Genomes.</title>
        <authorList>
            <person name="Gilbert D.G."/>
        </authorList>
    </citation>
    <scope>NUCLEOTIDE SEQUENCE</scope>
</reference>
<sequence length="629" mass="70458">MATRHTTQILTRLRSLMKDTSVVTEAIQAYIIPSGDAHQSEYIADSDQRRAFVSGFTGSAGTAVITETEACLWTDGRYFNQAEKQLDSNWTLMKEGIPTTPTQGAWLAKTLPVGSKVGVDPRLFSKDQWTPLSKTLKSSGHTLVSVERNIVDVIWDEKPSRPSHVIQPLEIKYTGKSWQDKVKDVVKEMEAKNCSLLLLTALDDIAWLLNLRGTDIQYNPVFFSWLLVKMNGEIHLFVDPSKVTSAVKQHLNLEADIEMKEHTSSPTTDTVLAVLHPYEDVDGFLAAEVSQQPKKVWISDKSAVAFSNLVPEELLCGDVSPVVFMKAIKNPVEMAGMENAHIKDAAALCCFFAWLEKEVESQRTVTEISAADKLAGFRAEQIDFVGLSFDTISSSGSNAAIIHYKPSPETDRPITNREIYLCDSGGQYKDGTTDVTRTVHFGVPTHFERQCFTRVLKGQTNLATCLFPSKIKGNVLDVLARKALWDVGLDYLHGTSHGVGHYLCVHEGPMGISWRVYPDDPGLSENMVLSNEPGFYQDGEFGIRIENLVKIVPANPENNFKDRKFCTFENLTFVPIQKKMIITEMLTKEEVAYIDQYHTQCRDKVAPLLQRMDKKEALDWLMRETEPLG</sequence>
<dbReference type="AlphaFoldDB" id="A0A0P5JZH2"/>
<dbReference type="InterPro" id="IPR050422">
    <property type="entry name" value="X-Pro_aminopeptidase_P"/>
</dbReference>
<evidence type="ECO:0000256" key="1">
    <source>
        <dbReference type="ARBA" id="ARBA00001936"/>
    </source>
</evidence>
<evidence type="ECO:0000256" key="3">
    <source>
        <dbReference type="ARBA" id="ARBA00022723"/>
    </source>
</evidence>
<dbReference type="OrthoDB" id="9995434at2759"/>
<dbReference type="RefSeq" id="XP_045033898.1">
    <property type="nucleotide sequence ID" value="XM_045177963.1"/>
</dbReference>
<accession>A0A0P5JZH2</accession>
<dbReference type="GO" id="GO:0070006">
    <property type="term" value="F:metalloaminopeptidase activity"/>
    <property type="evidence" value="ECO:0007669"/>
    <property type="project" value="InterPro"/>
</dbReference>
<dbReference type="FunFam" id="3.40.350.10:FF:000001">
    <property type="entry name" value="Putative xaa-Pro aminopeptidase 1"/>
    <property type="match status" value="1"/>
</dbReference>
<dbReference type="Gene3D" id="3.40.350.10">
    <property type="entry name" value="Creatinase/prolidase N-terminal domain"/>
    <property type="match status" value="2"/>
</dbReference>
<dbReference type="GO" id="GO:0046872">
    <property type="term" value="F:metal ion binding"/>
    <property type="evidence" value="ECO:0007669"/>
    <property type="project" value="UniProtKB-KW"/>
</dbReference>
<dbReference type="InterPro" id="IPR036005">
    <property type="entry name" value="Creatinase/aminopeptidase-like"/>
</dbReference>
<proteinExistence type="inferred from homology"/>
<dbReference type="CDD" id="cd01085">
    <property type="entry name" value="APP"/>
    <property type="match status" value="1"/>
</dbReference>
<comment type="similarity">
    <text evidence="2">Belongs to the peptidase M24B family.</text>
</comment>
<dbReference type="FunFam" id="3.90.230.10:FF:000007">
    <property type="entry name" value="Xaa-Pro aminopeptidase P"/>
    <property type="match status" value="1"/>
</dbReference>
<dbReference type="CTD" id="35029"/>
<comment type="cofactor">
    <cofactor evidence="1">
        <name>Mn(2+)</name>
        <dbReference type="ChEBI" id="CHEBI:29035"/>
    </cofactor>
</comment>
<dbReference type="EMBL" id="GDIQ01036630">
    <property type="protein sequence ID" value="JAN58107.1"/>
    <property type="molecule type" value="Transcribed_RNA"/>
</dbReference>
<dbReference type="Pfam" id="PF01321">
    <property type="entry name" value="Creatinase_N"/>
    <property type="match status" value="1"/>
</dbReference>
<dbReference type="GO" id="GO:0005737">
    <property type="term" value="C:cytoplasm"/>
    <property type="evidence" value="ECO:0007669"/>
    <property type="project" value="UniProtKB-ARBA"/>
</dbReference>
<dbReference type="SUPFAM" id="SSF55920">
    <property type="entry name" value="Creatinase/aminopeptidase"/>
    <property type="match status" value="1"/>
</dbReference>
<dbReference type="InterPro" id="IPR032416">
    <property type="entry name" value="Peptidase_M24_C"/>
</dbReference>
<keyword evidence="6" id="KW-0645">Protease</keyword>
<dbReference type="PANTHER" id="PTHR43763:SF20">
    <property type="entry name" value="XAA-PRO AMINOPEPTIDASE APEPP"/>
    <property type="match status" value="1"/>
</dbReference>
<keyword evidence="4" id="KW-0378">Hydrolase</keyword>
<dbReference type="GeneID" id="116931441"/>
<dbReference type="Pfam" id="PF00557">
    <property type="entry name" value="Peptidase_M24"/>
    <property type="match status" value="1"/>
</dbReference>
<keyword evidence="5" id="KW-0464">Manganese</keyword>
<keyword evidence="3" id="KW-0479">Metal-binding</keyword>
<keyword evidence="6" id="KW-0031">Aminopeptidase</keyword>
<dbReference type="PANTHER" id="PTHR43763">
    <property type="entry name" value="XAA-PRO AMINOPEPTIDASE 1"/>
    <property type="match status" value="1"/>
</dbReference>
<dbReference type="Pfam" id="PF16189">
    <property type="entry name" value="Creatinase_N_2"/>
    <property type="match status" value="1"/>
</dbReference>
<dbReference type="Gene3D" id="3.90.230.10">
    <property type="entry name" value="Creatinase/methionine aminopeptidase superfamily"/>
    <property type="match status" value="1"/>
</dbReference>
<evidence type="ECO:0000256" key="4">
    <source>
        <dbReference type="ARBA" id="ARBA00022801"/>
    </source>
</evidence>
<evidence type="ECO:0000256" key="5">
    <source>
        <dbReference type="ARBA" id="ARBA00023211"/>
    </source>
</evidence>
<dbReference type="KEGG" id="dmk:116931441"/>
<evidence type="ECO:0000256" key="2">
    <source>
        <dbReference type="ARBA" id="ARBA00008766"/>
    </source>
</evidence>
<name>A0A0P5JZH2_9CRUS</name>
<dbReference type="InterPro" id="IPR033740">
    <property type="entry name" value="Pept_M24B"/>
</dbReference>
<dbReference type="InterPro" id="IPR000994">
    <property type="entry name" value="Pept_M24"/>
</dbReference>
<dbReference type="InterPro" id="IPR029149">
    <property type="entry name" value="Creatin/AminoP/Spt16_N"/>
</dbReference>